<dbReference type="Proteomes" id="UP000002412">
    <property type="component" value="Chromosome"/>
</dbReference>
<dbReference type="AlphaFoldDB" id="A0A0U1QWL8"/>
<sequence>MINSQFFNVFITAHLFSGNSTGSAAAGLIASDGVIASI</sequence>
<reference evidence="1 2" key="1">
    <citation type="journal article" date="2007" name="PLoS Genet.">
        <title>The complete genome sequence of Yersinia pseudotuberculosis IP31758, the causative agent of Far East scarlet-like fever.</title>
        <authorList>
            <person name="Eppinger M."/>
            <person name="Rosovitz M.J."/>
            <person name="Fricke W.F."/>
            <person name="Rasko D.A."/>
            <person name="Kokorina G."/>
            <person name="Fayolle C."/>
            <person name="Lindler L.E."/>
            <person name="Carniel E."/>
            <person name="Ravel J."/>
        </authorList>
    </citation>
    <scope>NUCLEOTIDE SEQUENCE [LARGE SCALE GENOMIC DNA]</scope>
    <source>
        <strain evidence="1 2">IP 31758</strain>
    </source>
</reference>
<evidence type="ECO:0000313" key="2">
    <source>
        <dbReference type="Proteomes" id="UP000002412"/>
    </source>
</evidence>
<protein>
    <submittedName>
        <fullName evidence="1">Uncharacterized protein</fullName>
    </submittedName>
</protein>
<gene>
    <name evidence="1" type="ordered locus">YpsIP31758_0925</name>
</gene>
<dbReference type="EMBL" id="CP000720">
    <property type="protein sequence ID" value="ABS46983.1"/>
    <property type="molecule type" value="Genomic_DNA"/>
</dbReference>
<accession>A0A0U1QWL8</accession>
<organism evidence="1 2">
    <name type="scientific">Yersinia pseudotuberculosis serotype O:1b (strain IP 31758)</name>
    <dbReference type="NCBI Taxonomy" id="349747"/>
    <lineage>
        <taxon>Bacteria</taxon>
        <taxon>Pseudomonadati</taxon>
        <taxon>Pseudomonadota</taxon>
        <taxon>Gammaproteobacteria</taxon>
        <taxon>Enterobacterales</taxon>
        <taxon>Yersiniaceae</taxon>
        <taxon>Yersinia</taxon>
    </lineage>
</organism>
<dbReference type="HOGENOM" id="CLU_214569_0_0_6"/>
<name>A0A0U1QWL8_YERP3</name>
<dbReference type="KEGG" id="ypi:YpsIP31758_0925"/>
<proteinExistence type="predicted"/>
<evidence type="ECO:0000313" key="1">
    <source>
        <dbReference type="EMBL" id="ABS46983.1"/>
    </source>
</evidence>